<protein>
    <submittedName>
        <fullName evidence="2">13210_t:CDS:1</fullName>
    </submittedName>
</protein>
<evidence type="ECO:0000313" key="3">
    <source>
        <dbReference type="Proteomes" id="UP000789396"/>
    </source>
</evidence>
<sequence length="187" mass="21086">STYFDTECFQYNPFTSSKHVLIKLRIIYPTNALRFHYVHTNNSIKPSRTFLISGFVRRISPEAIAIEATDIDFMYLSNNTVINNNIQGIASVTTSDHQSVFDDMVDKIETTISQVQNKGSILTTGSHNTTSVHNLKESVASSSSLASTNTDSTRSKKGKKRLSDLALNKDQIIEEKLKKRRKGIRRK</sequence>
<dbReference type="EMBL" id="CAJVPZ010012547">
    <property type="protein sequence ID" value="CAG8640676.1"/>
    <property type="molecule type" value="Genomic_DNA"/>
</dbReference>
<evidence type="ECO:0000256" key="1">
    <source>
        <dbReference type="SAM" id="MobiDB-lite"/>
    </source>
</evidence>
<dbReference type="Proteomes" id="UP000789396">
    <property type="component" value="Unassembled WGS sequence"/>
</dbReference>
<accession>A0A9N9DJJ8</accession>
<dbReference type="OrthoDB" id="2465172at2759"/>
<evidence type="ECO:0000313" key="2">
    <source>
        <dbReference type="EMBL" id="CAG8640676.1"/>
    </source>
</evidence>
<feature type="non-terminal residue" evidence="2">
    <location>
        <position position="1"/>
    </location>
</feature>
<gene>
    <name evidence="2" type="ORF">RFULGI_LOCUS8069</name>
</gene>
<keyword evidence="3" id="KW-1185">Reference proteome</keyword>
<reference evidence="2" key="1">
    <citation type="submission" date="2021-06" db="EMBL/GenBank/DDBJ databases">
        <authorList>
            <person name="Kallberg Y."/>
            <person name="Tangrot J."/>
            <person name="Rosling A."/>
        </authorList>
    </citation>
    <scope>NUCLEOTIDE SEQUENCE</scope>
    <source>
        <strain evidence="2">IN212</strain>
    </source>
</reference>
<organism evidence="2 3">
    <name type="scientific">Racocetra fulgida</name>
    <dbReference type="NCBI Taxonomy" id="60492"/>
    <lineage>
        <taxon>Eukaryota</taxon>
        <taxon>Fungi</taxon>
        <taxon>Fungi incertae sedis</taxon>
        <taxon>Mucoromycota</taxon>
        <taxon>Glomeromycotina</taxon>
        <taxon>Glomeromycetes</taxon>
        <taxon>Diversisporales</taxon>
        <taxon>Gigasporaceae</taxon>
        <taxon>Racocetra</taxon>
    </lineage>
</organism>
<proteinExistence type="predicted"/>
<dbReference type="AlphaFoldDB" id="A0A9N9DJJ8"/>
<feature type="region of interest" description="Disordered" evidence="1">
    <location>
        <begin position="138"/>
        <end position="161"/>
    </location>
</feature>
<comment type="caution">
    <text evidence="2">The sequence shown here is derived from an EMBL/GenBank/DDBJ whole genome shotgun (WGS) entry which is preliminary data.</text>
</comment>
<feature type="compositionally biased region" description="Low complexity" evidence="1">
    <location>
        <begin position="138"/>
        <end position="152"/>
    </location>
</feature>
<name>A0A9N9DJJ8_9GLOM</name>